<evidence type="ECO:0000313" key="2">
    <source>
        <dbReference type="EMBL" id="MDQ0020345.1"/>
    </source>
</evidence>
<comment type="caution">
    <text evidence="2">The sequence shown here is derived from an EMBL/GenBank/DDBJ whole genome shotgun (WGS) entry which is preliminary data.</text>
</comment>
<evidence type="ECO:0000256" key="1">
    <source>
        <dbReference type="SAM" id="Phobius"/>
    </source>
</evidence>
<sequence length="51" mass="5809">MLHGEWEYTTSVGAYVGRWVPWIGAVLTAYDLSIITRNVVHRYKLITGEKG</sequence>
<organism evidence="2 3">
    <name type="scientific">[Curtobacterium] plantarum</name>
    <dbReference type="NCBI Taxonomy" id="221276"/>
    <lineage>
        <taxon>Bacteria</taxon>
        <taxon>Pseudomonadati</taxon>
        <taxon>Pseudomonadota</taxon>
        <taxon>Gammaproteobacteria</taxon>
        <taxon>Enterobacterales</taxon>
        <taxon>Erwiniaceae</taxon>
        <taxon>Pantoea</taxon>
    </lineage>
</organism>
<keyword evidence="3" id="KW-1185">Reference proteome</keyword>
<protein>
    <submittedName>
        <fullName evidence="2">Uncharacterized protein</fullName>
    </submittedName>
</protein>
<keyword evidence="1" id="KW-0812">Transmembrane</keyword>
<accession>A0ABT9TB39</accession>
<evidence type="ECO:0000313" key="3">
    <source>
        <dbReference type="Proteomes" id="UP001244623"/>
    </source>
</evidence>
<dbReference type="Proteomes" id="UP001244623">
    <property type="component" value="Unassembled WGS sequence"/>
</dbReference>
<gene>
    <name evidence="2" type="ORF">J2X94_002499</name>
</gene>
<reference evidence="2 3" key="1">
    <citation type="submission" date="2023-07" db="EMBL/GenBank/DDBJ databases">
        <title>Sorghum-associated microbial communities from plants grown in Nebraska, USA.</title>
        <authorList>
            <person name="Schachtman D."/>
        </authorList>
    </citation>
    <scope>NUCLEOTIDE SEQUENCE [LARGE SCALE GENOMIC DNA]</scope>
    <source>
        <strain evidence="2 3">CC49</strain>
    </source>
</reference>
<keyword evidence="1" id="KW-1133">Transmembrane helix</keyword>
<feature type="transmembrane region" description="Helical" evidence="1">
    <location>
        <begin position="20"/>
        <end position="40"/>
    </location>
</feature>
<dbReference type="InterPro" id="IPR058522">
    <property type="entry name" value="DUF8209"/>
</dbReference>
<proteinExistence type="predicted"/>
<name>A0ABT9TB39_9GAMM</name>
<dbReference type="Pfam" id="PF26636">
    <property type="entry name" value="DUF8209"/>
    <property type="match status" value="1"/>
</dbReference>
<dbReference type="EMBL" id="JAUSSJ010000003">
    <property type="protein sequence ID" value="MDQ0020345.1"/>
    <property type="molecule type" value="Genomic_DNA"/>
</dbReference>
<keyword evidence="1" id="KW-0472">Membrane</keyword>